<dbReference type="InterPro" id="IPR000519">
    <property type="entry name" value="P_trefoil_dom"/>
</dbReference>
<dbReference type="CDD" id="cd00111">
    <property type="entry name" value="Trefoil"/>
    <property type="match status" value="1"/>
</dbReference>
<organism evidence="2 3">
    <name type="scientific">Bugula neritina</name>
    <name type="common">Brown bryozoan</name>
    <name type="synonym">Sertularia neritina</name>
    <dbReference type="NCBI Taxonomy" id="10212"/>
    <lineage>
        <taxon>Eukaryota</taxon>
        <taxon>Metazoa</taxon>
        <taxon>Spiralia</taxon>
        <taxon>Lophotrochozoa</taxon>
        <taxon>Bryozoa</taxon>
        <taxon>Gymnolaemata</taxon>
        <taxon>Cheilostomatida</taxon>
        <taxon>Flustrina</taxon>
        <taxon>Buguloidea</taxon>
        <taxon>Bugulidae</taxon>
        <taxon>Bugula</taxon>
    </lineage>
</organism>
<protein>
    <submittedName>
        <fullName evidence="2">Uncharacterized protein</fullName>
    </submittedName>
</protein>
<keyword evidence="3" id="KW-1185">Reference proteome</keyword>
<evidence type="ECO:0000313" key="3">
    <source>
        <dbReference type="Proteomes" id="UP000593567"/>
    </source>
</evidence>
<name>A0A7J7JAH3_BUGNE</name>
<evidence type="ECO:0000256" key="1">
    <source>
        <dbReference type="ARBA" id="ARBA00023157"/>
    </source>
</evidence>
<dbReference type="SUPFAM" id="SSF57492">
    <property type="entry name" value="Trefoil"/>
    <property type="match status" value="1"/>
</dbReference>
<dbReference type="AlphaFoldDB" id="A0A7J7JAH3"/>
<keyword evidence="1" id="KW-1015">Disulfide bond</keyword>
<reference evidence="2" key="1">
    <citation type="submission" date="2020-06" db="EMBL/GenBank/DDBJ databases">
        <title>Draft genome of Bugula neritina, a colonial animal packing powerful symbionts and potential medicines.</title>
        <authorList>
            <person name="Rayko M."/>
        </authorList>
    </citation>
    <scope>NUCLEOTIDE SEQUENCE [LARGE SCALE GENOMIC DNA]</scope>
    <source>
        <strain evidence="2">Kwan_BN1</strain>
    </source>
</reference>
<dbReference type="Proteomes" id="UP000593567">
    <property type="component" value="Unassembled WGS sequence"/>
</dbReference>
<sequence length="157" mass="17519">MSVTIDTVYILGVTKPISRVTLGSAEVAFQQMENLLLVKNVNQVITDPSSLHWEVREEGLRVDCLIDHVIKTEEACRQRKCVWDKTAVDDGDKCSLTASTDTGYVITSEVVSGDITVLSLSWMGDKKSLFSKVEDIIENITLEIKEVDETTLRVTVR</sequence>
<dbReference type="EMBL" id="VXIV02002778">
    <property type="protein sequence ID" value="KAF6022977.1"/>
    <property type="molecule type" value="Genomic_DNA"/>
</dbReference>
<gene>
    <name evidence="2" type="ORF">EB796_018708</name>
</gene>
<accession>A0A7J7JAH3</accession>
<comment type="caution">
    <text evidence="2">The sequence shown here is derived from an EMBL/GenBank/DDBJ whole genome shotgun (WGS) entry which is preliminary data.</text>
</comment>
<proteinExistence type="predicted"/>
<evidence type="ECO:0000313" key="2">
    <source>
        <dbReference type="EMBL" id="KAF6022977.1"/>
    </source>
</evidence>
<dbReference type="Gene3D" id="4.10.110.10">
    <property type="entry name" value="Spasmolytic Protein, domain 1"/>
    <property type="match status" value="1"/>
</dbReference>
<dbReference type="InterPro" id="IPR044913">
    <property type="entry name" value="P_trefoil_dom_sf"/>
</dbReference>